<dbReference type="PROSITE" id="PS51257">
    <property type="entry name" value="PROKAR_LIPOPROTEIN"/>
    <property type="match status" value="1"/>
</dbReference>
<gene>
    <name evidence="2" type="ORF">DI632_00110</name>
</gene>
<accession>A0A2W4ZFF4</accession>
<feature type="chain" id="PRO_5015886659" description="C-type lysozyme inhibitor domain-containing protein" evidence="1">
    <location>
        <begin position="21"/>
        <end position="127"/>
    </location>
</feature>
<evidence type="ECO:0000256" key="1">
    <source>
        <dbReference type="SAM" id="SignalP"/>
    </source>
</evidence>
<proteinExistence type="predicted"/>
<comment type="caution">
    <text evidence="2">The sequence shown here is derived from an EMBL/GenBank/DDBJ whole genome shotgun (WGS) entry which is preliminary data.</text>
</comment>
<sequence length="127" mass="13568">MKHPLLLAATAAAFALSACGQQQPEQLDTRAPDPLASQLANRAPVELPPPVKASVTFRCKDNSLVYVDFFEGDTQANFRTKQGEMPVRLKAEEQGKPLTAEGGYTLTGNPKTITLTQPGKAAQTCNA</sequence>
<feature type="signal peptide" evidence="1">
    <location>
        <begin position="1"/>
        <end position="20"/>
    </location>
</feature>
<evidence type="ECO:0000313" key="3">
    <source>
        <dbReference type="Proteomes" id="UP000248614"/>
    </source>
</evidence>
<evidence type="ECO:0000313" key="2">
    <source>
        <dbReference type="EMBL" id="PZO81020.1"/>
    </source>
</evidence>
<reference evidence="2 3" key="1">
    <citation type="submission" date="2017-08" db="EMBL/GenBank/DDBJ databases">
        <title>Infants hospitalized years apart are colonized by the same room-sourced microbial strains.</title>
        <authorList>
            <person name="Brooks B."/>
            <person name="Olm M.R."/>
            <person name="Firek B.A."/>
            <person name="Baker R."/>
            <person name="Thomas B.C."/>
            <person name="Morowitz M.J."/>
            <person name="Banfield J.F."/>
        </authorList>
    </citation>
    <scope>NUCLEOTIDE SEQUENCE [LARGE SCALE GENOMIC DNA]</scope>
    <source>
        <strain evidence="2">S2_018_000_R3_110</strain>
    </source>
</reference>
<protein>
    <recommendedName>
        <fullName evidence="4">C-type lysozyme inhibitor domain-containing protein</fullName>
    </recommendedName>
</protein>
<name>A0A2W4ZFF4_9SPHN</name>
<organism evidence="2 3">
    <name type="scientific">Sphingomonas hengshuiensis</name>
    <dbReference type="NCBI Taxonomy" id="1609977"/>
    <lineage>
        <taxon>Bacteria</taxon>
        <taxon>Pseudomonadati</taxon>
        <taxon>Pseudomonadota</taxon>
        <taxon>Alphaproteobacteria</taxon>
        <taxon>Sphingomonadales</taxon>
        <taxon>Sphingomonadaceae</taxon>
        <taxon>Sphingomonas</taxon>
    </lineage>
</organism>
<keyword evidence="1" id="KW-0732">Signal</keyword>
<dbReference type="Proteomes" id="UP000248614">
    <property type="component" value="Unassembled WGS sequence"/>
</dbReference>
<evidence type="ECO:0008006" key="4">
    <source>
        <dbReference type="Google" id="ProtNLM"/>
    </source>
</evidence>
<dbReference type="AlphaFoldDB" id="A0A2W4ZFF4"/>
<dbReference type="EMBL" id="QFNF01000001">
    <property type="protein sequence ID" value="PZO81020.1"/>
    <property type="molecule type" value="Genomic_DNA"/>
</dbReference>